<dbReference type="EMBL" id="GGEC01076423">
    <property type="protein sequence ID" value="MBX56907.1"/>
    <property type="molecule type" value="Transcribed_RNA"/>
</dbReference>
<proteinExistence type="predicted"/>
<dbReference type="AlphaFoldDB" id="A0A2P2PQ81"/>
<organism evidence="1">
    <name type="scientific">Rhizophora mucronata</name>
    <name type="common">Asiatic mangrove</name>
    <dbReference type="NCBI Taxonomy" id="61149"/>
    <lineage>
        <taxon>Eukaryota</taxon>
        <taxon>Viridiplantae</taxon>
        <taxon>Streptophyta</taxon>
        <taxon>Embryophyta</taxon>
        <taxon>Tracheophyta</taxon>
        <taxon>Spermatophyta</taxon>
        <taxon>Magnoliopsida</taxon>
        <taxon>eudicotyledons</taxon>
        <taxon>Gunneridae</taxon>
        <taxon>Pentapetalae</taxon>
        <taxon>rosids</taxon>
        <taxon>fabids</taxon>
        <taxon>Malpighiales</taxon>
        <taxon>Rhizophoraceae</taxon>
        <taxon>Rhizophora</taxon>
    </lineage>
</organism>
<sequence>MFARQSLNKCVDADKFAFCPLIVG</sequence>
<reference evidence="1" key="1">
    <citation type="submission" date="2018-02" db="EMBL/GenBank/DDBJ databases">
        <title>Rhizophora mucronata_Transcriptome.</title>
        <authorList>
            <person name="Meera S.P."/>
            <person name="Sreeshan A."/>
            <person name="Augustine A."/>
        </authorList>
    </citation>
    <scope>NUCLEOTIDE SEQUENCE</scope>
    <source>
        <tissue evidence="1">Leaf</tissue>
    </source>
</reference>
<name>A0A2P2PQ81_RHIMU</name>
<evidence type="ECO:0000313" key="1">
    <source>
        <dbReference type="EMBL" id="MBX56907.1"/>
    </source>
</evidence>
<accession>A0A2P2PQ81</accession>
<protein>
    <submittedName>
        <fullName evidence="1">Uncharacterized protein</fullName>
    </submittedName>
</protein>